<evidence type="ECO:0000256" key="1">
    <source>
        <dbReference type="SAM" id="MobiDB-lite"/>
    </source>
</evidence>
<dbReference type="Proteomes" id="UP000829354">
    <property type="component" value="Chromosome X"/>
</dbReference>
<feature type="region of interest" description="Disordered" evidence="1">
    <location>
        <begin position="1"/>
        <end position="39"/>
    </location>
</feature>
<dbReference type="EMBL" id="CP092625">
    <property type="protein sequence ID" value="UMM44408.1"/>
    <property type="molecule type" value="Genomic_DNA"/>
</dbReference>
<feature type="compositionally biased region" description="Polar residues" evidence="1">
    <location>
        <begin position="1"/>
        <end position="12"/>
    </location>
</feature>
<evidence type="ECO:0000313" key="3">
    <source>
        <dbReference type="Proteomes" id="UP000829354"/>
    </source>
</evidence>
<organism evidence="2 3">
    <name type="scientific">Caenorhabditis briggsae</name>
    <dbReference type="NCBI Taxonomy" id="6238"/>
    <lineage>
        <taxon>Eukaryota</taxon>
        <taxon>Metazoa</taxon>
        <taxon>Ecdysozoa</taxon>
        <taxon>Nematoda</taxon>
        <taxon>Chromadorea</taxon>
        <taxon>Rhabditida</taxon>
        <taxon>Rhabditina</taxon>
        <taxon>Rhabditomorpha</taxon>
        <taxon>Rhabditoidea</taxon>
        <taxon>Rhabditidae</taxon>
        <taxon>Peloderinae</taxon>
        <taxon>Caenorhabditis</taxon>
    </lineage>
</organism>
<name>A0AAE9JTZ8_CAEBR</name>
<protein>
    <submittedName>
        <fullName evidence="2">Uncharacterized protein</fullName>
    </submittedName>
</protein>
<keyword evidence="3" id="KW-1185">Reference proteome</keyword>
<gene>
    <name evidence="2" type="ORF">L5515_019561</name>
</gene>
<sequence>MNVSNNTTSSKENLALRTKASNEQHLSSSSSSEEEQRLLPLLDTLDSDSAYKSNMGSRDDDVQALMEYMKQSKPAELPVLHGTTIFQHRLRIFLS</sequence>
<evidence type="ECO:0000313" key="2">
    <source>
        <dbReference type="EMBL" id="UMM44408.1"/>
    </source>
</evidence>
<reference evidence="2 3" key="1">
    <citation type="submission" date="2022-04" db="EMBL/GenBank/DDBJ databases">
        <title>Chromosome-level reference genomes for two strains of Caenorhabditis briggsae: an improved platform for comparative genomics.</title>
        <authorList>
            <person name="Stevens L."/>
            <person name="Andersen E."/>
        </authorList>
    </citation>
    <scope>NUCLEOTIDE SEQUENCE [LARGE SCALE GENOMIC DNA]</scope>
    <source>
        <strain evidence="2">VX34</strain>
        <tissue evidence="2">Whole-organism</tissue>
    </source>
</reference>
<accession>A0AAE9JTZ8</accession>
<dbReference type="AlphaFoldDB" id="A0AAE9JTZ8"/>
<proteinExistence type="predicted"/>